<dbReference type="SUPFAM" id="SSF55811">
    <property type="entry name" value="Nudix"/>
    <property type="match status" value="1"/>
</dbReference>
<keyword evidence="2" id="KW-1185">Reference proteome</keyword>
<organism evidence="1 2">
    <name type="scientific">Desulfacinum infernum DSM 9756</name>
    <dbReference type="NCBI Taxonomy" id="1121391"/>
    <lineage>
        <taxon>Bacteria</taxon>
        <taxon>Pseudomonadati</taxon>
        <taxon>Thermodesulfobacteriota</taxon>
        <taxon>Syntrophobacteria</taxon>
        <taxon>Syntrophobacterales</taxon>
        <taxon>Syntrophobacteraceae</taxon>
        <taxon>Desulfacinum</taxon>
    </lineage>
</organism>
<dbReference type="STRING" id="1121391.SAMN02745206_01779"/>
<dbReference type="RefSeq" id="WP_073038641.1">
    <property type="nucleotide sequence ID" value="NZ_FQVB01000015.1"/>
</dbReference>
<dbReference type="Proteomes" id="UP000184076">
    <property type="component" value="Unassembled WGS sequence"/>
</dbReference>
<name>A0A1M5ASY0_9BACT</name>
<dbReference type="EMBL" id="FQVB01000015">
    <property type="protein sequence ID" value="SHF33351.1"/>
    <property type="molecule type" value="Genomic_DNA"/>
</dbReference>
<dbReference type="Gene3D" id="3.90.79.10">
    <property type="entry name" value="Nucleoside Triphosphate Pyrophosphohydrolase"/>
    <property type="match status" value="1"/>
</dbReference>
<gene>
    <name evidence="1" type="ORF">SAMN02745206_01779</name>
</gene>
<reference evidence="2" key="1">
    <citation type="submission" date="2016-11" db="EMBL/GenBank/DDBJ databases">
        <authorList>
            <person name="Varghese N."/>
            <person name="Submissions S."/>
        </authorList>
    </citation>
    <scope>NUCLEOTIDE SEQUENCE [LARGE SCALE GENOMIC DNA]</scope>
    <source>
        <strain evidence="2">DSM 9756</strain>
    </source>
</reference>
<proteinExistence type="predicted"/>
<sequence length="199" mass="22223">MSLEEQVLCVPRQALPAAWLERRAALALPYERCLEVLDAAGCCYKARGEVEKDPRYKQIIPYAVVLDPRDSRVGCYQRKGSEKRLHGRASVGLGGHVIREDALAASNGLASVLACGLRRELSEEFAILPEPYRLTFRGIINEEESAVGEVHLGLVFRMDVSTPQALRPGAELHRFQWVPLSQAGRHPLELWSRLALEIL</sequence>
<evidence type="ECO:0000313" key="1">
    <source>
        <dbReference type="EMBL" id="SHF33351.1"/>
    </source>
</evidence>
<dbReference type="OrthoDB" id="6398375at2"/>
<protein>
    <submittedName>
        <fullName evidence="1">Predicted phosphoesterase, NUDIX family</fullName>
    </submittedName>
</protein>
<evidence type="ECO:0000313" key="2">
    <source>
        <dbReference type="Proteomes" id="UP000184076"/>
    </source>
</evidence>
<dbReference type="AlphaFoldDB" id="A0A1M5ASY0"/>
<dbReference type="InterPro" id="IPR015797">
    <property type="entry name" value="NUDIX_hydrolase-like_dom_sf"/>
</dbReference>
<accession>A0A1M5ASY0</accession>